<proteinExistence type="predicted"/>
<reference evidence="1 2" key="1">
    <citation type="submission" date="2016-08" db="EMBL/GenBank/DDBJ databases">
        <authorList>
            <person name="Seilhamer J.J."/>
        </authorList>
    </citation>
    <scope>NUCLEOTIDE SEQUENCE [LARGE SCALE GENOMIC DNA]</scope>
    <source>
        <strain evidence="1 2">SDA_GO95</strain>
    </source>
</reference>
<sequence length="22" mass="2608">MEDWLKSVALTRRPFDTNGRSQ</sequence>
<dbReference type="EMBL" id="FMAK01000023">
    <property type="protein sequence ID" value="SCB66859.1"/>
    <property type="molecule type" value="Genomic_DNA"/>
</dbReference>
<gene>
    <name evidence="1" type="ORF">BWGO95_00977</name>
</gene>
<dbReference type="Proteomes" id="UP000195696">
    <property type="component" value="Unassembled WGS sequence"/>
</dbReference>
<evidence type="ECO:0000313" key="2">
    <source>
        <dbReference type="Proteomes" id="UP000195696"/>
    </source>
</evidence>
<organism evidence="1 2">
    <name type="scientific">Bacillus mycoides</name>
    <dbReference type="NCBI Taxonomy" id="1405"/>
    <lineage>
        <taxon>Bacteria</taxon>
        <taxon>Bacillati</taxon>
        <taxon>Bacillota</taxon>
        <taxon>Bacilli</taxon>
        <taxon>Bacillales</taxon>
        <taxon>Bacillaceae</taxon>
        <taxon>Bacillus</taxon>
        <taxon>Bacillus cereus group</taxon>
    </lineage>
</organism>
<protein>
    <submittedName>
        <fullName evidence="1">Uncharacterized protein</fullName>
    </submittedName>
</protein>
<name>A0A1G4ELA8_BACMY</name>
<dbReference type="AlphaFoldDB" id="A0A1G4ELA8"/>
<accession>A0A1G4ELA8</accession>
<evidence type="ECO:0000313" key="1">
    <source>
        <dbReference type="EMBL" id="SCB66859.1"/>
    </source>
</evidence>